<organism evidence="1 2">
    <name type="scientific">Alistipes shahii</name>
    <dbReference type="NCBI Taxonomy" id="328814"/>
    <lineage>
        <taxon>Bacteria</taxon>
        <taxon>Pseudomonadati</taxon>
        <taxon>Bacteroidota</taxon>
        <taxon>Bacteroidia</taxon>
        <taxon>Bacteroidales</taxon>
        <taxon>Rikenellaceae</taxon>
        <taxon>Alistipes</taxon>
    </lineage>
</organism>
<evidence type="ECO:0008006" key="3">
    <source>
        <dbReference type="Google" id="ProtNLM"/>
    </source>
</evidence>
<dbReference type="EMBL" id="VVXJ01000049">
    <property type="protein sequence ID" value="KAA2372622.1"/>
    <property type="molecule type" value="Genomic_DNA"/>
</dbReference>
<evidence type="ECO:0000313" key="1">
    <source>
        <dbReference type="EMBL" id="KAA2372622.1"/>
    </source>
</evidence>
<accession>A0A5B3GHA0</accession>
<name>A0A5B3GHA0_9BACT</name>
<comment type="caution">
    <text evidence="1">The sequence shown here is derived from an EMBL/GenBank/DDBJ whole genome shotgun (WGS) entry which is preliminary data.</text>
</comment>
<dbReference type="AlphaFoldDB" id="A0A5B3GHA0"/>
<dbReference type="Proteomes" id="UP000322658">
    <property type="component" value="Unassembled WGS sequence"/>
</dbReference>
<reference evidence="1 2" key="1">
    <citation type="journal article" date="2019" name="Nat. Med.">
        <title>A library of human gut bacterial isolates paired with longitudinal multiomics data enables mechanistic microbiome research.</title>
        <authorList>
            <person name="Poyet M."/>
            <person name="Groussin M."/>
            <person name="Gibbons S.M."/>
            <person name="Avila-Pacheco J."/>
            <person name="Jiang X."/>
            <person name="Kearney S.M."/>
            <person name="Perrotta A.R."/>
            <person name="Berdy B."/>
            <person name="Zhao S."/>
            <person name="Lieberman T.D."/>
            <person name="Swanson P.K."/>
            <person name="Smith M."/>
            <person name="Roesemann S."/>
            <person name="Alexander J.E."/>
            <person name="Rich S.A."/>
            <person name="Livny J."/>
            <person name="Vlamakis H."/>
            <person name="Clish C."/>
            <person name="Bullock K."/>
            <person name="Deik A."/>
            <person name="Scott J."/>
            <person name="Pierce K.A."/>
            <person name="Xavier R.J."/>
            <person name="Alm E.J."/>
        </authorList>
    </citation>
    <scope>NUCLEOTIDE SEQUENCE [LARGE SCALE GENOMIC DNA]</scope>
    <source>
        <strain evidence="1 2">BIOML-A1</strain>
    </source>
</reference>
<sequence length="136" mass="15830">MNNTTKFLYHITEVGNLEAIRKNGLKCDSEGYIYLFEDKKFTDLMGIRGNVRDHIAINQICVFDKVGLLKIAVGDLLNQLEPDNVDESCAQFQYRIKMNLIPRDRIVNTEIVHVNNPWKEFFEKNHVEEVIGFPEE</sequence>
<protein>
    <recommendedName>
        <fullName evidence="3">DUF4433 domain-containing protein</fullName>
    </recommendedName>
</protein>
<gene>
    <name evidence="1" type="ORF">F2Y07_13820</name>
</gene>
<evidence type="ECO:0000313" key="2">
    <source>
        <dbReference type="Proteomes" id="UP000322658"/>
    </source>
</evidence>
<proteinExistence type="predicted"/>
<dbReference type="RefSeq" id="WP_130065971.1">
    <property type="nucleotide sequence ID" value="NZ_VVXJ01000049.1"/>
</dbReference>